<name>A0A4S8P902_9ACTN</name>
<dbReference type="OrthoDB" id="115252at2"/>
<keyword evidence="2" id="KW-0808">Transferase</keyword>
<dbReference type="RefSeq" id="WP_136531794.1">
    <property type="nucleotide sequence ID" value="NZ_STGX01000019.1"/>
</dbReference>
<accession>A0A4S8P902</accession>
<evidence type="ECO:0000259" key="1">
    <source>
        <dbReference type="Pfam" id="PF01636"/>
    </source>
</evidence>
<organism evidence="2 3">
    <name type="scientific">Glycomyces paridis</name>
    <dbReference type="NCBI Taxonomy" id="2126555"/>
    <lineage>
        <taxon>Bacteria</taxon>
        <taxon>Bacillati</taxon>
        <taxon>Actinomycetota</taxon>
        <taxon>Actinomycetes</taxon>
        <taxon>Glycomycetales</taxon>
        <taxon>Glycomycetaceae</taxon>
        <taxon>Glycomyces</taxon>
    </lineage>
</organism>
<keyword evidence="3" id="KW-1185">Reference proteome</keyword>
<dbReference type="SUPFAM" id="SSF56112">
    <property type="entry name" value="Protein kinase-like (PK-like)"/>
    <property type="match status" value="1"/>
</dbReference>
<dbReference type="InterPro" id="IPR002575">
    <property type="entry name" value="Aminoglycoside_PTrfase"/>
</dbReference>
<dbReference type="Gene3D" id="3.90.1200.10">
    <property type="match status" value="1"/>
</dbReference>
<sequence>MLEPERTRALAAAGEVATGLGLDAAETVLVQDSNKLTLRLLPCDVLARVAPASHRITQFEIDVASQLAAAGAPVAALDPRTEARVHARDGFDVTLWTYYEPLPGELDPVAYAAALQNLHKGLRTVDVPSPRFTDRIDEALGLAEDPERTPGLADDDRDLLATTLRDLRRAILERGAAEQLLHGEPHSGNLLATAAGPRFIDFETCCRGPVEFDLAHAPDPVADHYPGLDRDLLRDCRIVKLAMITMWRWDPEDTLPDGERLAAEWTAEIRDALDPR</sequence>
<dbReference type="Pfam" id="PF01636">
    <property type="entry name" value="APH"/>
    <property type="match status" value="1"/>
</dbReference>
<dbReference type="Proteomes" id="UP000305792">
    <property type="component" value="Unassembled WGS sequence"/>
</dbReference>
<reference evidence="2 3" key="1">
    <citation type="journal article" date="2018" name="Int. J. Syst. Evol. Microbiol.">
        <title>Glycomyces paridis sp. nov., isolated from the medicinal plant Paris polyphylla.</title>
        <authorList>
            <person name="Fang X.M."/>
            <person name="Bai J.L."/>
            <person name="Su J."/>
            <person name="Zhao L.L."/>
            <person name="Liu H.Y."/>
            <person name="Ma B.P."/>
            <person name="Zhang Y.Q."/>
            <person name="Yu L.Y."/>
        </authorList>
    </citation>
    <scope>NUCLEOTIDE SEQUENCE [LARGE SCALE GENOMIC DNA]</scope>
    <source>
        <strain evidence="2 3">CPCC 204357</strain>
    </source>
</reference>
<dbReference type="GO" id="GO:0016740">
    <property type="term" value="F:transferase activity"/>
    <property type="evidence" value="ECO:0007669"/>
    <property type="project" value="UniProtKB-KW"/>
</dbReference>
<evidence type="ECO:0000313" key="3">
    <source>
        <dbReference type="Proteomes" id="UP000305792"/>
    </source>
</evidence>
<dbReference type="AlphaFoldDB" id="A0A4S8P902"/>
<dbReference type="EMBL" id="STGX01000019">
    <property type="protein sequence ID" value="THV24444.1"/>
    <property type="molecule type" value="Genomic_DNA"/>
</dbReference>
<comment type="caution">
    <text evidence="2">The sequence shown here is derived from an EMBL/GenBank/DDBJ whole genome shotgun (WGS) entry which is preliminary data.</text>
</comment>
<gene>
    <name evidence="2" type="ORF">E9998_21655</name>
</gene>
<dbReference type="InterPro" id="IPR011009">
    <property type="entry name" value="Kinase-like_dom_sf"/>
</dbReference>
<evidence type="ECO:0000313" key="2">
    <source>
        <dbReference type="EMBL" id="THV24444.1"/>
    </source>
</evidence>
<proteinExistence type="predicted"/>
<protein>
    <submittedName>
        <fullName evidence="2">Aminoglycoside phosphotransferase family protein</fullName>
    </submittedName>
</protein>
<feature type="domain" description="Aminoglycoside phosphotransferase" evidence="1">
    <location>
        <begin position="44"/>
        <end position="218"/>
    </location>
</feature>